<evidence type="ECO:0000256" key="1">
    <source>
        <dbReference type="ARBA" id="ARBA00004141"/>
    </source>
</evidence>
<evidence type="ECO:0000256" key="2">
    <source>
        <dbReference type="ARBA" id="ARBA00007362"/>
    </source>
</evidence>
<dbReference type="Pfam" id="PF00892">
    <property type="entry name" value="EamA"/>
    <property type="match status" value="2"/>
</dbReference>
<dbReference type="AlphaFoldDB" id="A0A1F5MH97"/>
<dbReference type="PANTHER" id="PTHR32322">
    <property type="entry name" value="INNER MEMBRANE TRANSPORTER"/>
    <property type="match status" value="1"/>
</dbReference>
<dbReference type="InterPro" id="IPR050638">
    <property type="entry name" value="AA-Vitamin_Transporters"/>
</dbReference>
<organism evidence="8 9">
    <name type="scientific">Candidatus Daviesbacteria bacterium RIFCSPLOWO2_02_FULL_36_8</name>
    <dbReference type="NCBI Taxonomy" id="1797793"/>
    <lineage>
        <taxon>Bacteria</taxon>
        <taxon>Candidatus Daviesiibacteriota</taxon>
    </lineage>
</organism>
<feature type="transmembrane region" description="Helical" evidence="6">
    <location>
        <begin position="185"/>
        <end position="207"/>
    </location>
</feature>
<feature type="domain" description="EamA" evidence="7">
    <location>
        <begin position="163"/>
        <end position="293"/>
    </location>
</feature>
<feature type="transmembrane region" description="Helical" evidence="6">
    <location>
        <begin position="36"/>
        <end position="57"/>
    </location>
</feature>
<dbReference type="InterPro" id="IPR037185">
    <property type="entry name" value="EmrE-like"/>
</dbReference>
<feature type="transmembrane region" description="Helical" evidence="6">
    <location>
        <begin position="69"/>
        <end position="89"/>
    </location>
</feature>
<keyword evidence="4 6" id="KW-1133">Transmembrane helix</keyword>
<dbReference type="EMBL" id="MFDU01000001">
    <property type="protein sequence ID" value="OGE64733.1"/>
    <property type="molecule type" value="Genomic_DNA"/>
</dbReference>
<proteinExistence type="inferred from homology"/>
<accession>A0A1F5MH97</accession>
<feature type="transmembrane region" description="Helical" evidence="6">
    <location>
        <begin position="223"/>
        <end position="243"/>
    </location>
</feature>
<evidence type="ECO:0000256" key="3">
    <source>
        <dbReference type="ARBA" id="ARBA00022692"/>
    </source>
</evidence>
<dbReference type="PANTHER" id="PTHR32322:SF2">
    <property type="entry name" value="EAMA DOMAIN-CONTAINING PROTEIN"/>
    <property type="match status" value="1"/>
</dbReference>
<comment type="subcellular location">
    <subcellularLocation>
        <location evidence="1">Membrane</location>
        <topology evidence="1">Multi-pass membrane protein</topology>
    </subcellularLocation>
</comment>
<evidence type="ECO:0000256" key="4">
    <source>
        <dbReference type="ARBA" id="ARBA00022989"/>
    </source>
</evidence>
<feature type="transmembrane region" description="Helical" evidence="6">
    <location>
        <begin position="127"/>
        <end position="143"/>
    </location>
</feature>
<feature type="domain" description="EamA" evidence="7">
    <location>
        <begin position="7"/>
        <end position="143"/>
    </location>
</feature>
<protein>
    <recommendedName>
        <fullName evidence="7">EamA domain-containing protein</fullName>
    </recommendedName>
</protein>
<gene>
    <name evidence="8" type="ORF">A3J13_01810</name>
</gene>
<evidence type="ECO:0000256" key="6">
    <source>
        <dbReference type="SAM" id="Phobius"/>
    </source>
</evidence>
<dbReference type="SUPFAM" id="SSF103481">
    <property type="entry name" value="Multidrug resistance efflux transporter EmrE"/>
    <property type="match status" value="2"/>
</dbReference>
<evidence type="ECO:0000313" key="9">
    <source>
        <dbReference type="Proteomes" id="UP000183317"/>
    </source>
</evidence>
<dbReference type="Proteomes" id="UP000183317">
    <property type="component" value="Unassembled WGS sequence"/>
</dbReference>
<name>A0A1F5MH97_9BACT</name>
<dbReference type="GO" id="GO:0016020">
    <property type="term" value="C:membrane"/>
    <property type="evidence" value="ECO:0007669"/>
    <property type="project" value="UniProtKB-SubCell"/>
</dbReference>
<reference evidence="8 9" key="1">
    <citation type="journal article" date="2016" name="Nat. Commun.">
        <title>Thousands of microbial genomes shed light on interconnected biogeochemical processes in an aquifer system.</title>
        <authorList>
            <person name="Anantharaman K."/>
            <person name="Brown C.T."/>
            <person name="Hug L.A."/>
            <person name="Sharon I."/>
            <person name="Castelle C.J."/>
            <person name="Probst A.J."/>
            <person name="Thomas B.C."/>
            <person name="Singh A."/>
            <person name="Wilkins M.J."/>
            <person name="Karaoz U."/>
            <person name="Brodie E.L."/>
            <person name="Williams K.H."/>
            <person name="Hubbard S.S."/>
            <person name="Banfield J.F."/>
        </authorList>
    </citation>
    <scope>NUCLEOTIDE SEQUENCE [LARGE SCALE GENOMIC DNA]</scope>
</reference>
<dbReference type="InterPro" id="IPR000620">
    <property type="entry name" value="EamA_dom"/>
</dbReference>
<evidence type="ECO:0000259" key="7">
    <source>
        <dbReference type="Pfam" id="PF00892"/>
    </source>
</evidence>
<keyword evidence="3 6" id="KW-0812">Transmembrane</keyword>
<feature type="transmembrane region" description="Helical" evidence="6">
    <location>
        <begin position="155"/>
        <end position="173"/>
    </location>
</feature>
<evidence type="ECO:0000256" key="5">
    <source>
        <dbReference type="ARBA" id="ARBA00023136"/>
    </source>
</evidence>
<feature type="transmembrane region" description="Helical" evidence="6">
    <location>
        <begin position="278"/>
        <end position="296"/>
    </location>
</feature>
<comment type="similarity">
    <text evidence="2">Belongs to the EamA transporter family.</text>
</comment>
<keyword evidence="5 6" id="KW-0472">Membrane</keyword>
<evidence type="ECO:0000313" key="8">
    <source>
        <dbReference type="EMBL" id="OGE64733.1"/>
    </source>
</evidence>
<comment type="caution">
    <text evidence="8">The sequence shown here is derived from an EMBL/GenBank/DDBJ whole genome shotgun (WGS) entry which is preliminary data.</text>
</comment>
<sequence length="299" mass="33059">MKKILGFGPLFIIIAALLWSLDGVLRRGLYSLPPSVVVFYEHLLGFGILLFLIPKWWPDSKKMSRKEWFAMGAVSLFSGALGTIFYTAALGKINYIQYSVVVLLQQLQPIWAISMAAILLKEKITKKFILWAVVALIAAYFVNFKDLTVNLSTGAGTAVAGGFAVLAGMLWGSSTAISKYVLNKVHFLTATALRFALAPFFAFGFIVSQGQTASLSLVTQSQWVSLLLIAFSTGMVALAIYYYGLKRTPAKVTTICELVWPASAVFIDYVYFHQTYSNTQILGILVLLFAIYQVAWKNK</sequence>